<dbReference type="NCBIfam" id="TIGR00172">
    <property type="entry name" value="maf"/>
    <property type="match status" value="1"/>
</dbReference>
<keyword evidence="4 6" id="KW-0378">Hydrolase</keyword>
<dbReference type="InterPro" id="IPR003697">
    <property type="entry name" value="Maf-like"/>
</dbReference>
<dbReference type="EMBL" id="QLMH01000003">
    <property type="protein sequence ID" value="RAK21386.1"/>
    <property type="molecule type" value="Genomic_DNA"/>
</dbReference>
<feature type="site" description="Important for substrate specificity" evidence="6">
    <location>
        <position position="152"/>
    </location>
</feature>
<dbReference type="OrthoDB" id="9807767at2"/>
<comment type="catalytic activity">
    <reaction evidence="6">
        <text>dTTP + H2O = dTMP + diphosphate + H(+)</text>
        <dbReference type="Rhea" id="RHEA:28534"/>
        <dbReference type="ChEBI" id="CHEBI:15377"/>
        <dbReference type="ChEBI" id="CHEBI:15378"/>
        <dbReference type="ChEBI" id="CHEBI:33019"/>
        <dbReference type="ChEBI" id="CHEBI:37568"/>
        <dbReference type="ChEBI" id="CHEBI:63528"/>
        <dbReference type="EC" id="3.6.1.9"/>
    </reaction>
</comment>
<comment type="caution">
    <text evidence="7">The sequence shown here is derived from an EMBL/GenBank/DDBJ whole genome shotgun (WGS) entry which is preliminary data.</text>
</comment>
<keyword evidence="8" id="KW-1185">Reference proteome</keyword>
<dbReference type="InterPro" id="IPR029001">
    <property type="entry name" value="ITPase-like_fam"/>
</dbReference>
<evidence type="ECO:0000256" key="2">
    <source>
        <dbReference type="ARBA" id="ARBA00004496"/>
    </source>
</evidence>
<evidence type="ECO:0000256" key="6">
    <source>
        <dbReference type="HAMAP-Rule" id="MF_00528"/>
    </source>
</evidence>
<gene>
    <name evidence="7" type="ORF">B0I26_103348</name>
</gene>
<evidence type="ECO:0000256" key="1">
    <source>
        <dbReference type="ARBA" id="ARBA00001968"/>
    </source>
</evidence>
<accession>A0A327YMD8</accession>
<dbReference type="RefSeq" id="WP_111644634.1">
    <property type="nucleotide sequence ID" value="NZ_QLMH01000003.1"/>
</dbReference>
<dbReference type="GO" id="GO:0009117">
    <property type="term" value="P:nucleotide metabolic process"/>
    <property type="evidence" value="ECO:0007669"/>
    <property type="project" value="UniProtKB-KW"/>
</dbReference>
<comment type="function">
    <text evidence="6">Nucleoside triphosphate pyrophosphatase that hydrolyzes dTTP and UTP. May have a dual role in cell division arrest and in preventing the incorporation of modified nucleotides into cellular nucleic acids.</text>
</comment>
<feature type="active site" description="Proton acceptor" evidence="6">
    <location>
        <position position="69"/>
    </location>
</feature>
<dbReference type="FunFam" id="3.90.950.10:FF:000005">
    <property type="entry name" value="7-methyl-GTP pyrophosphatase"/>
    <property type="match status" value="1"/>
</dbReference>
<dbReference type="PANTHER" id="PTHR43213">
    <property type="entry name" value="BIFUNCTIONAL DTTP/UTP PYROPHOSPHATASE/METHYLTRANSFERASE PROTEIN-RELATED"/>
    <property type="match status" value="1"/>
</dbReference>
<dbReference type="SUPFAM" id="SSF52972">
    <property type="entry name" value="ITPase-like"/>
    <property type="match status" value="1"/>
</dbReference>
<comment type="subcellular location">
    <subcellularLocation>
        <location evidence="2 6">Cytoplasm</location>
    </subcellularLocation>
</comment>
<dbReference type="EC" id="3.6.1.9" evidence="6"/>
<evidence type="ECO:0000313" key="7">
    <source>
        <dbReference type="EMBL" id="RAK21386.1"/>
    </source>
</evidence>
<feature type="site" description="Important for substrate specificity" evidence="6">
    <location>
        <position position="70"/>
    </location>
</feature>
<name>A0A327YMD8_9BACL</name>
<evidence type="ECO:0000256" key="4">
    <source>
        <dbReference type="ARBA" id="ARBA00022801"/>
    </source>
</evidence>
<comment type="caution">
    <text evidence="6">Lacks conserved residue(s) required for the propagation of feature annotation.</text>
</comment>
<dbReference type="GO" id="GO:0036218">
    <property type="term" value="F:dTTP diphosphatase activity"/>
    <property type="evidence" value="ECO:0007669"/>
    <property type="project" value="RHEA"/>
</dbReference>
<protein>
    <recommendedName>
        <fullName evidence="6">dTTP/UTP pyrophosphatase</fullName>
        <shortName evidence="6">dTTPase/UTPase</shortName>
        <ecNumber evidence="6">3.6.1.9</ecNumber>
    </recommendedName>
    <alternativeName>
        <fullName evidence="6">Nucleoside triphosphate pyrophosphatase</fullName>
    </alternativeName>
    <alternativeName>
        <fullName evidence="6">Nucleotide pyrophosphatase</fullName>
        <shortName evidence="6">Nucleotide PPase</shortName>
    </alternativeName>
</protein>
<dbReference type="CDD" id="cd00555">
    <property type="entry name" value="Maf"/>
    <property type="match status" value="1"/>
</dbReference>
<evidence type="ECO:0000256" key="3">
    <source>
        <dbReference type="ARBA" id="ARBA00022490"/>
    </source>
</evidence>
<feature type="site" description="Important for substrate specificity" evidence="6">
    <location>
        <position position="12"/>
    </location>
</feature>
<dbReference type="HAMAP" id="MF_00528">
    <property type="entry name" value="Maf"/>
    <property type="match status" value="1"/>
</dbReference>
<dbReference type="PIRSF" id="PIRSF006305">
    <property type="entry name" value="Maf"/>
    <property type="match status" value="1"/>
</dbReference>
<dbReference type="AlphaFoldDB" id="A0A327YMD8"/>
<comment type="cofactor">
    <cofactor evidence="1 6">
        <name>a divalent metal cation</name>
        <dbReference type="ChEBI" id="CHEBI:60240"/>
    </cofactor>
</comment>
<sequence>MKRLILASSSPRRKELLEMANLPFEILASHIEEEVPENSTPEEVVQSLAYQKAKAVAELEKDAYVLGADTVVVYNGTILGKPKTEQEAFQTLKLLSGKTHEVLTGVAILSRAEETVFYERTKVTFWDLTDEEIFDYIASGEPMDKAGSYGIQQRGSLFVKRIDGDYFSVVGLPIARTVRELKKLGF</sequence>
<dbReference type="GO" id="GO:0036221">
    <property type="term" value="F:UTP diphosphatase activity"/>
    <property type="evidence" value="ECO:0007669"/>
    <property type="project" value="RHEA"/>
</dbReference>
<dbReference type="Gene3D" id="3.90.950.10">
    <property type="match status" value="1"/>
</dbReference>
<evidence type="ECO:0000256" key="5">
    <source>
        <dbReference type="ARBA" id="ARBA00023080"/>
    </source>
</evidence>
<comment type="catalytic activity">
    <reaction evidence="6">
        <text>UTP + H2O = UMP + diphosphate + H(+)</text>
        <dbReference type="Rhea" id="RHEA:29395"/>
        <dbReference type="ChEBI" id="CHEBI:15377"/>
        <dbReference type="ChEBI" id="CHEBI:15378"/>
        <dbReference type="ChEBI" id="CHEBI:33019"/>
        <dbReference type="ChEBI" id="CHEBI:46398"/>
        <dbReference type="ChEBI" id="CHEBI:57865"/>
        <dbReference type="EC" id="3.6.1.9"/>
    </reaction>
</comment>
<keyword evidence="5 6" id="KW-0546">Nucleotide metabolism</keyword>
<reference evidence="7 8" key="1">
    <citation type="submission" date="2018-06" db="EMBL/GenBank/DDBJ databases">
        <title>Genomic Encyclopedia of Type Strains, Phase III (KMG-III): the genomes of soil and plant-associated and newly described type strains.</title>
        <authorList>
            <person name="Whitman W."/>
        </authorList>
    </citation>
    <scope>NUCLEOTIDE SEQUENCE [LARGE SCALE GENOMIC DNA]</scope>
    <source>
        <strain evidence="7 8">CGMCC 1.8979</strain>
    </source>
</reference>
<keyword evidence="3 6" id="KW-0963">Cytoplasm</keyword>
<dbReference type="Proteomes" id="UP000248555">
    <property type="component" value="Unassembled WGS sequence"/>
</dbReference>
<comment type="similarity">
    <text evidence="6">Belongs to the Maf family. YhdE subfamily.</text>
</comment>
<evidence type="ECO:0000313" key="8">
    <source>
        <dbReference type="Proteomes" id="UP000248555"/>
    </source>
</evidence>
<organism evidence="7 8">
    <name type="scientific">Paranoxybacillus vitaminiphilus</name>
    <dbReference type="NCBI Taxonomy" id="581036"/>
    <lineage>
        <taxon>Bacteria</taxon>
        <taxon>Bacillati</taxon>
        <taxon>Bacillota</taxon>
        <taxon>Bacilli</taxon>
        <taxon>Bacillales</taxon>
        <taxon>Anoxybacillaceae</taxon>
        <taxon>Paranoxybacillus</taxon>
    </lineage>
</organism>
<dbReference type="GO" id="GO:0005737">
    <property type="term" value="C:cytoplasm"/>
    <property type="evidence" value="ECO:0007669"/>
    <property type="project" value="UniProtKB-SubCell"/>
</dbReference>
<proteinExistence type="inferred from homology"/>
<dbReference type="Pfam" id="PF02545">
    <property type="entry name" value="Maf"/>
    <property type="match status" value="1"/>
</dbReference>
<dbReference type="PANTHER" id="PTHR43213:SF5">
    <property type="entry name" value="BIFUNCTIONAL DTTP_UTP PYROPHOSPHATASE_METHYLTRANSFERASE PROTEIN-RELATED"/>
    <property type="match status" value="1"/>
</dbReference>